<dbReference type="AlphaFoldDB" id="A0A0A9EIP2"/>
<proteinExistence type="predicted"/>
<evidence type="ECO:0000313" key="1">
    <source>
        <dbReference type="EMBL" id="JAD99956.1"/>
    </source>
</evidence>
<organism evidence="1">
    <name type="scientific">Arundo donax</name>
    <name type="common">Giant reed</name>
    <name type="synonym">Donax arundinaceus</name>
    <dbReference type="NCBI Taxonomy" id="35708"/>
    <lineage>
        <taxon>Eukaryota</taxon>
        <taxon>Viridiplantae</taxon>
        <taxon>Streptophyta</taxon>
        <taxon>Embryophyta</taxon>
        <taxon>Tracheophyta</taxon>
        <taxon>Spermatophyta</taxon>
        <taxon>Magnoliopsida</taxon>
        <taxon>Liliopsida</taxon>
        <taxon>Poales</taxon>
        <taxon>Poaceae</taxon>
        <taxon>PACMAD clade</taxon>
        <taxon>Arundinoideae</taxon>
        <taxon>Arundineae</taxon>
        <taxon>Arundo</taxon>
    </lineage>
</organism>
<reference evidence="1" key="2">
    <citation type="journal article" date="2015" name="Data Brief">
        <title>Shoot transcriptome of the giant reed, Arundo donax.</title>
        <authorList>
            <person name="Barrero R.A."/>
            <person name="Guerrero F.D."/>
            <person name="Moolhuijzen P."/>
            <person name="Goolsby J.A."/>
            <person name="Tidwell J."/>
            <person name="Bellgard S.E."/>
            <person name="Bellgard M.I."/>
        </authorList>
    </citation>
    <scope>NUCLEOTIDE SEQUENCE</scope>
    <source>
        <tissue evidence="1">Shoot tissue taken approximately 20 cm above the soil surface</tissue>
    </source>
</reference>
<protein>
    <submittedName>
        <fullName evidence="1">Uncharacterized protein</fullName>
    </submittedName>
</protein>
<sequence>MIPLPVVEICFLRICFEKDSITSGAKWIYPGFS</sequence>
<accession>A0A0A9EIP2</accession>
<reference evidence="1" key="1">
    <citation type="submission" date="2014-09" db="EMBL/GenBank/DDBJ databases">
        <authorList>
            <person name="Magalhaes I.L.F."/>
            <person name="Oliveira U."/>
            <person name="Santos F.R."/>
            <person name="Vidigal T.H.D.A."/>
            <person name="Brescovit A.D."/>
            <person name="Santos A.J."/>
        </authorList>
    </citation>
    <scope>NUCLEOTIDE SEQUENCE</scope>
    <source>
        <tissue evidence="1">Shoot tissue taken approximately 20 cm above the soil surface</tissue>
    </source>
</reference>
<dbReference type="EMBL" id="GBRH01197939">
    <property type="protein sequence ID" value="JAD99956.1"/>
    <property type="molecule type" value="Transcribed_RNA"/>
</dbReference>
<name>A0A0A9EIP2_ARUDO</name>